<feature type="compositionally biased region" description="Polar residues" evidence="1">
    <location>
        <begin position="12"/>
        <end position="25"/>
    </location>
</feature>
<feature type="region of interest" description="Disordered" evidence="1">
    <location>
        <begin position="1"/>
        <end position="46"/>
    </location>
</feature>
<gene>
    <name evidence="2" type="ORF">R1flu_028224</name>
</gene>
<sequence>MTAKGSVRPGNFLNTAGSSRPSQSPRLPEVQDAASPARWRQESSENIACIRPTPAPRSFSLVGVADFGEPRPRSTFNPAPACTCFWASSLLGHILRDGLRLLWGLTLATNVPPRSCHNLPRAVENTRPALSPTLPVSDIKEGLSLSHLSKPPTRLVHHRDVDIRQTHVPTPVIPVKK</sequence>
<comment type="caution">
    <text evidence="2">The sequence shown here is derived from an EMBL/GenBank/DDBJ whole genome shotgun (WGS) entry which is preliminary data.</text>
</comment>
<evidence type="ECO:0000313" key="3">
    <source>
        <dbReference type="Proteomes" id="UP001605036"/>
    </source>
</evidence>
<reference evidence="2 3" key="1">
    <citation type="submission" date="2024-09" db="EMBL/GenBank/DDBJ databases">
        <title>Chromosome-scale assembly of Riccia fluitans.</title>
        <authorList>
            <person name="Paukszto L."/>
            <person name="Sawicki J."/>
            <person name="Karawczyk K."/>
            <person name="Piernik-Szablinska J."/>
            <person name="Szczecinska M."/>
            <person name="Mazdziarz M."/>
        </authorList>
    </citation>
    <scope>NUCLEOTIDE SEQUENCE [LARGE SCALE GENOMIC DNA]</scope>
    <source>
        <strain evidence="2">Rf_01</strain>
        <tissue evidence="2">Aerial parts of the thallus</tissue>
    </source>
</reference>
<name>A0ABD1XL36_9MARC</name>
<proteinExistence type="predicted"/>
<dbReference type="EMBL" id="JBHFFA010000008">
    <property type="protein sequence ID" value="KAL2609651.1"/>
    <property type="molecule type" value="Genomic_DNA"/>
</dbReference>
<protein>
    <submittedName>
        <fullName evidence="2">Uncharacterized protein</fullName>
    </submittedName>
</protein>
<evidence type="ECO:0000256" key="1">
    <source>
        <dbReference type="SAM" id="MobiDB-lite"/>
    </source>
</evidence>
<accession>A0ABD1XL36</accession>
<evidence type="ECO:0000313" key="2">
    <source>
        <dbReference type="EMBL" id="KAL2609651.1"/>
    </source>
</evidence>
<dbReference type="Proteomes" id="UP001605036">
    <property type="component" value="Unassembled WGS sequence"/>
</dbReference>
<keyword evidence="3" id="KW-1185">Reference proteome</keyword>
<organism evidence="2 3">
    <name type="scientific">Riccia fluitans</name>
    <dbReference type="NCBI Taxonomy" id="41844"/>
    <lineage>
        <taxon>Eukaryota</taxon>
        <taxon>Viridiplantae</taxon>
        <taxon>Streptophyta</taxon>
        <taxon>Embryophyta</taxon>
        <taxon>Marchantiophyta</taxon>
        <taxon>Marchantiopsida</taxon>
        <taxon>Marchantiidae</taxon>
        <taxon>Marchantiales</taxon>
        <taxon>Ricciaceae</taxon>
        <taxon>Riccia</taxon>
    </lineage>
</organism>
<dbReference type="AlphaFoldDB" id="A0ABD1XL36"/>